<protein>
    <submittedName>
        <fullName evidence="2">Uncharacterized protein</fullName>
    </submittedName>
</protein>
<organism evidence="2 3">
    <name type="scientific">Phaedon cochleariae</name>
    <name type="common">Mustard beetle</name>
    <dbReference type="NCBI Taxonomy" id="80249"/>
    <lineage>
        <taxon>Eukaryota</taxon>
        <taxon>Metazoa</taxon>
        <taxon>Ecdysozoa</taxon>
        <taxon>Arthropoda</taxon>
        <taxon>Hexapoda</taxon>
        <taxon>Insecta</taxon>
        <taxon>Pterygota</taxon>
        <taxon>Neoptera</taxon>
        <taxon>Endopterygota</taxon>
        <taxon>Coleoptera</taxon>
        <taxon>Polyphaga</taxon>
        <taxon>Cucujiformia</taxon>
        <taxon>Chrysomeloidea</taxon>
        <taxon>Chrysomelidae</taxon>
        <taxon>Chrysomelinae</taxon>
        <taxon>Chrysomelini</taxon>
        <taxon>Phaedon</taxon>
    </lineage>
</organism>
<gene>
    <name evidence="2" type="ORF">PHAECO_LOCUS3711</name>
</gene>
<dbReference type="Proteomes" id="UP001153737">
    <property type="component" value="Chromosome 13"/>
</dbReference>
<dbReference type="OrthoDB" id="6765476at2759"/>
<name>A0A9N9SE92_PHACE</name>
<sequence length="593" mass="67171">MEFRRSYVPHRPKRKNIPKRVDYRREVKKSQELEDSEESEEWIEWLEIVEDFYKGRVTKDPSDNYINIENIEENGDISTEITTKSKCVDVSTQTEFDNRMDVLENEAIEVVTALNNMEDIEKENAVCSAISTIENQTTEETIVEIPGHTWETDIMLENDVTIPARTEAMVYAKLKVNLKGNSIVCEPIELGNGYVHTASCSLENSSKIWKIDDESDSDEETATVARFHPLMVPQWVNLDPEMNKQNEMISEDDESNDGQTESESEEEGLLKEPMPMLRRHEVAAYVLSVCHILEITFLLLFRFMTQVKGTIAYDCEDKNIETTVVSIREVAKCPELESAYKSESSRVKILQRDEINLQQDIESITMNGTTTATLTIGGSVDLDGSCQGSTYHENGQTWKNVVIIATIKIQVTDYLARVKMDENELVLSGGVICPFLKGYCFDTTLGEITWDVNPLRTLNNLTKFMGPVTRIIQSYADEVDCTALTPPLYLIDDQWIGLSPYPTVKKAPEELSPESHLTLSFAPIQPITLGIYTQEEITNAQRILTFGNKRKAVENIIARRVAGLETTGQGFSTLNISNPEEMKELAHNTMQQI</sequence>
<reference evidence="2" key="1">
    <citation type="submission" date="2022-01" db="EMBL/GenBank/DDBJ databases">
        <authorList>
            <person name="King R."/>
        </authorList>
    </citation>
    <scope>NUCLEOTIDE SEQUENCE</scope>
</reference>
<evidence type="ECO:0000313" key="3">
    <source>
        <dbReference type="Proteomes" id="UP001153737"/>
    </source>
</evidence>
<evidence type="ECO:0000313" key="2">
    <source>
        <dbReference type="EMBL" id="CAG9815985.1"/>
    </source>
</evidence>
<accession>A0A9N9SE92</accession>
<feature type="region of interest" description="Disordered" evidence="1">
    <location>
        <begin position="249"/>
        <end position="270"/>
    </location>
</feature>
<proteinExistence type="predicted"/>
<reference evidence="2" key="2">
    <citation type="submission" date="2022-10" db="EMBL/GenBank/DDBJ databases">
        <authorList>
            <consortium name="ENA_rothamsted_submissions"/>
            <consortium name="culmorum"/>
            <person name="King R."/>
        </authorList>
    </citation>
    <scope>NUCLEOTIDE SEQUENCE</scope>
</reference>
<dbReference type="Pfam" id="PF24664">
    <property type="entry name" value="Monjiviricetes_fusion"/>
    <property type="match status" value="3"/>
</dbReference>
<feature type="compositionally biased region" description="Acidic residues" evidence="1">
    <location>
        <begin position="249"/>
        <end position="267"/>
    </location>
</feature>
<evidence type="ECO:0000256" key="1">
    <source>
        <dbReference type="SAM" id="MobiDB-lite"/>
    </source>
</evidence>
<keyword evidence="3" id="KW-1185">Reference proteome</keyword>
<dbReference type="AlphaFoldDB" id="A0A9N9SE92"/>
<dbReference type="EMBL" id="OU896719">
    <property type="protein sequence ID" value="CAG9815985.1"/>
    <property type="molecule type" value="Genomic_DNA"/>
</dbReference>